<keyword evidence="1" id="KW-0472">Membrane</keyword>
<proteinExistence type="predicted"/>
<dbReference type="AlphaFoldDB" id="A0A1G9RNF5"/>
<dbReference type="eggNOG" id="ENOG5030E1D">
    <property type="taxonomic scope" value="Bacteria"/>
</dbReference>
<dbReference type="EMBL" id="LT629701">
    <property type="protein sequence ID" value="SDM24734.1"/>
    <property type="molecule type" value="Genomic_DNA"/>
</dbReference>
<keyword evidence="3" id="KW-1185">Reference proteome</keyword>
<keyword evidence="1" id="KW-0812">Transmembrane</keyword>
<dbReference type="Proteomes" id="UP000183376">
    <property type="component" value="Chromosome I"/>
</dbReference>
<dbReference type="STRING" id="211114.SAMN04489726_0574"/>
<accession>A0A1G9RNF5</accession>
<evidence type="ECO:0000313" key="2">
    <source>
        <dbReference type="EMBL" id="SDM24734.1"/>
    </source>
</evidence>
<protein>
    <submittedName>
        <fullName evidence="2">Uncharacterized protein</fullName>
    </submittedName>
</protein>
<organism evidence="2 3">
    <name type="scientific">Allokutzneria albata</name>
    <name type="common">Kibdelosporangium albatum</name>
    <dbReference type="NCBI Taxonomy" id="211114"/>
    <lineage>
        <taxon>Bacteria</taxon>
        <taxon>Bacillati</taxon>
        <taxon>Actinomycetota</taxon>
        <taxon>Actinomycetes</taxon>
        <taxon>Pseudonocardiales</taxon>
        <taxon>Pseudonocardiaceae</taxon>
        <taxon>Allokutzneria</taxon>
    </lineage>
</organism>
<sequence length="92" mass="9437">MVGRMRRWLTALAVAVVTTGVGISVNIATDLGSNMWAWIAVAVLTLAAAVVAAWTMRPAQPQAHTGTSNVVGGEVTGTVVQANTINGDLHLG</sequence>
<reference evidence="2 3" key="1">
    <citation type="submission" date="2016-10" db="EMBL/GenBank/DDBJ databases">
        <authorList>
            <person name="de Groot N.N."/>
        </authorList>
    </citation>
    <scope>NUCLEOTIDE SEQUENCE [LARGE SCALE GENOMIC DNA]</scope>
    <source>
        <strain evidence="2 3">DSM 44149</strain>
    </source>
</reference>
<keyword evidence="1" id="KW-1133">Transmembrane helix</keyword>
<gene>
    <name evidence="2" type="ORF">SAMN04489726_0574</name>
</gene>
<evidence type="ECO:0000256" key="1">
    <source>
        <dbReference type="SAM" id="Phobius"/>
    </source>
</evidence>
<name>A0A1G9RNF5_ALLAB</name>
<feature type="transmembrane region" description="Helical" evidence="1">
    <location>
        <begin position="34"/>
        <end position="54"/>
    </location>
</feature>
<evidence type="ECO:0000313" key="3">
    <source>
        <dbReference type="Proteomes" id="UP000183376"/>
    </source>
</evidence>